<keyword evidence="3" id="KW-1185">Reference proteome</keyword>
<evidence type="ECO:0000313" key="2">
    <source>
        <dbReference type="EMBL" id="KAF2101382.1"/>
    </source>
</evidence>
<dbReference type="AlphaFoldDB" id="A0A9P4MBH2"/>
<proteinExistence type="inferred from homology"/>
<evidence type="ECO:0000313" key="3">
    <source>
        <dbReference type="Proteomes" id="UP000799772"/>
    </source>
</evidence>
<gene>
    <name evidence="2" type="ORF">NA57DRAFT_35380</name>
</gene>
<dbReference type="InterPro" id="IPR003673">
    <property type="entry name" value="CoA-Trfase_fam_III"/>
</dbReference>
<dbReference type="SUPFAM" id="SSF89796">
    <property type="entry name" value="CoA-transferase family III (CaiB/BaiF)"/>
    <property type="match status" value="2"/>
</dbReference>
<comment type="similarity">
    <text evidence="1">Belongs to the CoA-transferase III family.</text>
</comment>
<name>A0A9P4MBH2_9PEZI</name>
<sequence>MSKECQEALKTLLLLSKDQIPNECFPLVEKVTFSTANTGSPYFPCPLKETEAISALKAVEAGVAGSIANLIFGEQDRQMIVDLERASCFLFSAYLCTVRGMNKADPRVKACLKIDTDLLQAQSNVYRRLSANLYETKNPGEYFHIHGSLEATKTLNMIGLEGWRPDMTDYRECVDLIESHVKQFTAEELEVKNAELRQAGVTCMQWIEFQKTTHGKILKQEPPWRVESLETESPPAPFPATRSPAPKPQILSGIKVLELCRIIAGPSIGRGLAEYGADVMKVTSPNLSDVPFFQVDGNLGKHTADLDLKSPKDREIFEELLLSADVILDGYRPGSLERLGYGPKQIIEMTKHRGRGIVYVAEDCFGHVGEWSSRPGWQQIADCVTGVAWMQGMSMGLTEPVIPPFPMSDYGTGCMGTIAALAGLYKRAKFGGSYHATTSLCQYDIFLIRLGLYPEALVKKLRETHDPEFYNLRHSDSVDEVGKRALVSMRRTHPELFEKKYIYKAYSRGFDGEIEFVKPVVEIEGTWNGFLRMSRPNGFDPPTWDSWEVDEDMLKM</sequence>
<dbReference type="Gene3D" id="3.40.50.10540">
    <property type="entry name" value="Crotonobetainyl-coa:carnitine coa-transferase, domain 1"/>
    <property type="match status" value="1"/>
</dbReference>
<dbReference type="Pfam" id="PF02515">
    <property type="entry name" value="CoA_transf_3"/>
    <property type="match status" value="1"/>
</dbReference>
<dbReference type="OrthoDB" id="2308815at2759"/>
<dbReference type="GO" id="GO:0003824">
    <property type="term" value="F:catalytic activity"/>
    <property type="evidence" value="ECO:0007669"/>
    <property type="project" value="InterPro"/>
</dbReference>
<accession>A0A9P4MBH2</accession>
<dbReference type="InterPro" id="IPR023606">
    <property type="entry name" value="CoA-Trfase_III_dom_1_sf"/>
</dbReference>
<dbReference type="PANTHER" id="PTHR48229">
    <property type="entry name" value="CAIB/BAIF FAMILY ENZYME (AFU_ORTHOLOGUE AFUA_1G05360)-RELATED"/>
    <property type="match status" value="1"/>
</dbReference>
<dbReference type="EMBL" id="ML978123">
    <property type="protein sequence ID" value="KAF2101382.1"/>
    <property type="molecule type" value="Genomic_DNA"/>
</dbReference>
<protein>
    <submittedName>
        <fullName evidence="2">CoA-transferase family III</fullName>
    </submittedName>
</protein>
<organism evidence="2 3">
    <name type="scientific">Rhizodiscina lignyota</name>
    <dbReference type="NCBI Taxonomy" id="1504668"/>
    <lineage>
        <taxon>Eukaryota</taxon>
        <taxon>Fungi</taxon>
        <taxon>Dikarya</taxon>
        <taxon>Ascomycota</taxon>
        <taxon>Pezizomycotina</taxon>
        <taxon>Dothideomycetes</taxon>
        <taxon>Pleosporomycetidae</taxon>
        <taxon>Aulographales</taxon>
        <taxon>Rhizodiscinaceae</taxon>
        <taxon>Rhizodiscina</taxon>
    </lineage>
</organism>
<dbReference type="PANTHER" id="PTHR48229:SF1">
    <property type="entry name" value="ALPHA METHYLACYL-COA RACEMASE-RELATED"/>
    <property type="match status" value="1"/>
</dbReference>
<dbReference type="Proteomes" id="UP000799772">
    <property type="component" value="Unassembled WGS sequence"/>
</dbReference>
<comment type="caution">
    <text evidence="2">The sequence shown here is derived from an EMBL/GenBank/DDBJ whole genome shotgun (WGS) entry which is preliminary data.</text>
</comment>
<evidence type="ECO:0000256" key="1">
    <source>
        <dbReference type="ARBA" id="ARBA00008383"/>
    </source>
</evidence>
<reference evidence="2" key="1">
    <citation type="journal article" date="2020" name="Stud. Mycol.">
        <title>101 Dothideomycetes genomes: a test case for predicting lifestyles and emergence of pathogens.</title>
        <authorList>
            <person name="Haridas S."/>
            <person name="Albert R."/>
            <person name="Binder M."/>
            <person name="Bloem J."/>
            <person name="Labutti K."/>
            <person name="Salamov A."/>
            <person name="Andreopoulos B."/>
            <person name="Baker S."/>
            <person name="Barry K."/>
            <person name="Bills G."/>
            <person name="Bluhm B."/>
            <person name="Cannon C."/>
            <person name="Castanera R."/>
            <person name="Culley D."/>
            <person name="Daum C."/>
            <person name="Ezra D."/>
            <person name="Gonzalez J."/>
            <person name="Henrissat B."/>
            <person name="Kuo A."/>
            <person name="Liang C."/>
            <person name="Lipzen A."/>
            <person name="Lutzoni F."/>
            <person name="Magnuson J."/>
            <person name="Mondo S."/>
            <person name="Nolan M."/>
            <person name="Ohm R."/>
            <person name="Pangilinan J."/>
            <person name="Park H.-J."/>
            <person name="Ramirez L."/>
            <person name="Alfaro M."/>
            <person name="Sun H."/>
            <person name="Tritt A."/>
            <person name="Yoshinaga Y."/>
            <person name="Zwiers L.-H."/>
            <person name="Turgeon B."/>
            <person name="Goodwin S."/>
            <person name="Spatafora J."/>
            <person name="Crous P."/>
            <person name="Grigoriev I."/>
        </authorList>
    </citation>
    <scope>NUCLEOTIDE SEQUENCE</scope>
    <source>
        <strain evidence="2">CBS 133067</strain>
    </source>
</reference>
<dbReference type="InterPro" id="IPR052985">
    <property type="entry name" value="CoA-trans_III_biosynth/detox"/>
</dbReference>